<gene>
    <name evidence="2" type="ORF">GCM10023230_19050</name>
</gene>
<protein>
    <recommendedName>
        <fullName evidence="1">BT4734-like N-terminal domain-containing protein</fullName>
    </recommendedName>
</protein>
<evidence type="ECO:0000259" key="1">
    <source>
        <dbReference type="Pfam" id="PF08800"/>
    </source>
</evidence>
<reference evidence="3" key="1">
    <citation type="journal article" date="2019" name="Int. J. Syst. Evol. Microbiol.">
        <title>The Global Catalogue of Microorganisms (GCM) 10K type strain sequencing project: providing services to taxonomists for standard genome sequencing and annotation.</title>
        <authorList>
            <consortium name="The Broad Institute Genomics Platform"/>
            <consortium name="The Broad Institute Genome Sequencing Center for Infectious Disease"/>
            <person name="Wu L."/>
            <person name="Ma J."/>
        </authorList>
    </citation>
    <scope>NUCLEOTIDE SEQUENCE [LARGE SCALE GENOMIC DNA]</scope>
    <source>
        <strain evidence="3">JCM 18198</strain>
    </source>
</reference>
<dbReference type="Proteomes" id="UP001500141">
    <property type="component" value="Unassembled WGS sequence"/>
</dbReference>
<dbReference type="Pfam" id="PF08800">
    <property type="entry name" value="BT4734-like_N"/>
    <property type="match status" value="1"/>
</dbReference>
<evidence type="ECO:0000313" key="3">
    <source>
        <dbReference type="Proteomes" id="UP001500141"/>
    </source>
</evidence>
<dbReference type="EMBL" id="BAABIP010000017">
    <property type="protein sequence ID" value="GAA4769292.1"/>
    <property type="molecule type" value="Genomic_DNA"/>
</dbReference>
<comment type="caution">
    <text evidence="2">The sequence shown here is derived from an EMBL/GenBank/DDBJ whole genome shotgun (WGS) entry which is preliminary data.</text>
</comment>
<dbReference type="InterPro" id="IPR014907">
    <property type="entry name" value="BT4734-like_N"/>
</dbReference>
<name>A0ABP8ZY90_9FLAO</name>
<organism evidence="2 3">
    <name type="scientific">Flavobacterium hankyongi</name>
    <dbReference type="NCBI Taxonomy" id="1176532"/>
    <lineage>
        <taxon>Bacteria</taxon>
        <taxon>Pseudomonadati</taxon>
        <taxon>Bacteroidota</taxon>
        <taxon>Flavobacteriia</taxon>
        <taxon>Flavobacteriales</taxon>
        <taxon>Flavobacteriaceae</taxon>
        <taxon>Flavobacterium</taxon>
    </lineage>
</organism>
<accession>A0ABP8ZY90</accession>
<keyword evidence="3" id="KW-1185">Reference proteome</keyword>
<feature type="domain" description="BT4734-like N-terminal" evidence="1">
    <location>
        <begin position="177"/>
        <end position="293"/>
    </location>
</feature>
<sequence length="301" mass="35430">MITKEKILNKTHYGINIYAFILRQFYPNATVLSLHGRECSVTCNPYNQDKETLLVSIVNNCATHKDDEILDFHGDVFDFAQLYFQCNNQTELLQKINKVMHLRIDTEETKECNYIEQEDTTWYVKCSFYKAPVMNVFPSKELKLSEIYDLITSNTYESVTNHLRTITDPKEKRKYKAKHFDYVTFSGTFTKRNDDDLIKHSLLMTIDLDHLENLNQTREMLLKDEYFETELLFKSPSGDGLKWIIKIDLEQATHQEYYTAVSNYLEQQYNIKVDASGKDISRACFLCYDSEAYINPRHTTK</sequence>
<dbReference type="RefSeq" id="WP_264542205.1">
    <property type="nucleotide sequence ID" value="NZ_BAABIP010000017.1"/>
</dbReference>
<evidence type="ECO:0000313" key="2">
    <source>
        <dbReference type="EMBL" id="GAA4769292.1"/>
    </source>
</evidence>
<proteinExistence type="predicted"/>